<dbReference type="PANTHER" id="PTHR19384">
    <property type="entry name" value="NITRIC OXIDE SYNTHASE-RELATED"/>
    <property type="match status" value="1"/>
</dbReference>
<feature type="domain" description="Oxidoreductase FAD/NAD(P)-binding" evidence="5">
    <location>
        <begin position="302"/>
        <end position="407"/>
    </location>
</feature>
<dbReference type="InterPro" id="IPR001709">
    <property type="entry name" value="Flavoprot_Pyr_Nucl_cyt_Rdtase"/>
</dbReference>
<dbReference type="SUPFAM" id="SSF63380">
    <property type="entry name" value="Riboflavin synthase domain-like"/>
    <property type="match status" value="1"/>
</dbReference>
<evidence type="ECO:0008006" key="9">
    <source>
        <dbReference type="Google" id="ProtNLM"/>
    </source>
</evidence>
<dbReference type="Gene3D" id="3.40.50.80">
    <property type="entry name" value="Nucleotide-binding domain of ferredoxin-NADP reductase (FNR) module"/>
    <property type="match status" value="1"/>
</dbReference>
<comment type="cofactor">
    <cofactor evidence="1">
        <name>FAD</name>
        <dbReference type="ChEBI" id="CHEBI:57692"/>
    </cofactor>
</comment>
<evidence type="ECO:0000256" key="1">
    <source>
        <dbReference type="ARBA" id="ARBA00001974"/>
    </source>
</evidence>
<dbReference type="InterPro" id="IPR039261">
    <property type="entry name" value="FNR_nucleotide-bd"/>
</dbReference>
<evidence type="ECO:0000256" key="2">
    <source>
        <dbReference type="ARBA" id="ARBA00022630"/>
    </source>
</evidence>
<protein>
    <recommendedName>
        <fullName evidence="9">FAD-binding FR-type domain-containing protein</fullName>
    </recommendedName>
</protein>
<accession>A0ABM1ZEI7</accession>
<sequence length="450" mass="50946">MSLNDILKRYSNVAIKLPPAPLSFIKTLEINDNQESLNESNHLQINCSQPFEATKVYEYAIDDYRILAHGEDIKSVYDLTLTTKAQIDHLYEPGDTVGILTSNFDSDVNDLLKHLELESSGSLSLRVTVDPSTKKKAAKLPPHVPSTIQITKLFKECLDLRAIPKKLFLRALLDHTTDDAEKQFISLLCSKDGHAYDDIILEPRMGLVALIKHIPSCKPPLSVLIEHLPRLMPRPYSIANYHDGPGQVGSLRIIFSLNEESPGLTTTMLKEHCISKNPVFLYFRKSTRFAYADEDMKSDVVMIGAGTGVAPYLSFLEKRRKSSNPSSLGNAWLFAGFRYEHSSYICREELERYTRDLVLNNLSVAFSRDRETKFPHVQDLLEDNKEALVRLLCESSCKFYVCGDGKLMLPQIERKFAEIISTVQGIGQGEAEEFLGELKKPDRYVEDIWL</sequence>
<evidence type="ECO:0000256" key="4">
    <source>
        <dbReference type="ARBA" id="ARBA00023002"/>
    </source>
</evidence>
<dbReference type="Pfam" id="PF00175">
    <property type="entry name" value="NAD_binding_1"/>
    <property type="match status" value="1"/>
</dbReference>
<dbReference type="Proteomes" id="UP000069940">
    <property type="component" value="Unassembled WGS sequence"/>
</dbReference>
<dbReference type="InterPro" id="IPR001433">
    <property type="entry name" value="OxRdtase_FAD/NAD-bd"/>
</dbReference>
<evidence type="ECO:0000313" key="7">
    <source>
        <dbReference type="EnsemblMetazoa" id="AALFPA23_017677.P25907"/>
    </source>
</evidence>
<feature type="domain" description="Sulfite reductase [NADPH] flavoprotein alpha-component-like FAD-binding" evidence="6">
    <location>
        <begin position="50"/>
        <end position="241"/>
    </location>
</feature>
<evidence type="ECO:0000256" key="3">
    <source>
        <dbReference type="ARBA" id="ARBA00022827"/>
    </source>
</evidence>
<keyword evidence="8" id="KW-1185">Reference proteome</keyword>
<dbReference type="InterPro" id="IPR003097">
    <property type="entry name" value="CysJ-like_FAD-binding"/>
</dbReference>
<dbReference type="PANTHER" id="PTHR19384:SF84">
    <property type="entry name" value="METHIONINE SYNTHASE REDUCTASE"/>
    <property type="match status" value="1"/>
</dbReference>
<keyword evidence="4" id="KW-0560">Oxidoreductase</keyword>
<dbReference type="RefSeq" id="XP_029710058.2">
    <property type="nucleotide sequence ID" value="XM_029854198.2"/>
</dbReference>
<dbReference type="SUPFAM" id="SSF52343">
    <property type="entry name" value="Ferredoxin reductase-like, C-terminal NADP-linked domain"/>
    <property type="match status" value="1"/>
</dbReference>
<reference evidence="7" key="2">
    <citation type="submission" date="2025-05" db="UniProtKB">
        <authorList>
            <consortium name="EnsemblMetazoa"/>
        </authorList>
    </citation>
    <scope>IDENTIFICATION</scope>
    <source>
        <strain evidence="7">Foshan</strain>
    </source>
</reference>
<dbReference type="PRINTS" id="PR00371">
    <property type="entry name" value="FPNCR"/>
</dbReference>
<keyword evidence="2" id="KW-0285">Flavoprotein</keyword>
<reference evidence="8" key="1">
    <citation type="journal article" date="2015" name="Proc. Natl. Acad. Sci. U.S.A.">
        <title>Genome sequence of the Asian Tiger mosquito, Aedes albopictus, reveals insights into its biology, genetics, and evolution.</title>
        <authorList>
            <person name="Chen X.G."/>
            <person name="Jiang X."/>
            <person name="Gu J."/>
            <person name="Xu M."/>
            <person name="Wu Y."/>
            <person name="Deng Y."/>
            <person name="Zhang C."/>
            <person name="Bonizzoni M."/>
            <person name="Dermauw W."/>
            <person name="Vontas J."/>
            <person name="Armbruster P."/>
            <person name="Huang X."/>
            <person name="Yang Y."/>
            <person name="Zhang H."/>
            <person name="He W."/>
            <person name="Peng H."/>
            <person name="Liu Y."/>
            <person name="Wu K."/>
            <person name="Chen J."/>
            <person name="Lirakis M."/>
            <person name="Topalis P."/>
            <person name="Van Leeuwen T."/>
            <person name="Hall A.B."/>
            <person name="Jiang X."/>
            <person name="Thorpe C."/>
            <person name="Mueller R.L."/>
            <person name="Sun C."/>
            <person name="Waterhouse R.M."/>
            <person name="Yan G."/>
            <person name="Tu Z.J."/>
            <person name="Fang X."/>
            <person name="James A.A."/>
        </authorList>
    </citation>
    <scope>NUCLEOTIDE SEQUENCE [LARGE SCALE GENOMIC DNA]</scope>
    <source>
        <strain evidence="8">Foshan</strain>
    </source>
</reference>
<evidence type="ECO:0000259" key="6">
    <source>
        <dbReference type="Pfam" id="PF00667"/>
    </source>
</evidence>
<evidence type="ECO:0000313" key="8">
    <source>
        <dbReference type="Proteomes" id="UP000069940"/>
    </source>
</evidence>
<organism evidence="7 8">
    <name type="scientific">Aedes albopictus</name>
    <name type="common">Asian tiger mosquito</name>
    <name type="synonym">Stegomyia albopicta</name>
    <dbReference type="NCBI Taxonomy" id="7160"/>
    <lineage>
        <taxon>Eukaryota</taxon>
        <taxon>Metazoa</taxon>
        <taxon>Ecdysozoa</taxon>
        <taxon>Arthropoda</taxon>
        <taxon>Hexapoda</taxon>
        <taxon>Insecta</taxon>
        <taxon>Pterygota</taxon>
        <taxon>Neoptera</taxon>
        <taxon>Endopterygota</taxon>
        <taxon>Diptera</taxon>
        <taxon>Nematocera</taxon>
        <taxon>Culicoidea</taxon>
        <taxon>Culicidae</taxon>
        <taxon>Culicinae</taxon>
        <taxon>Aedini</taxon>
        <taxon>Aedes</taxon>
        <taxon>Stegomyia</taxon>
    </lineage>
</organism>
<dbReference type="Pfam" id="PF00667">
    <property type="entry name" value="FAD_binding_1"/>
    <property type="match status" value="1"/>
</dbReference>
<dbReference type="GeneID" id="109401790"/>
<dbReference type="InterPro" id="IPR017938">
    <property type="entry name" value="Riboflavin_synthase-like_b-brl"/>
</dbReference>
<keyword evidence="3" id="KW-0274">FAD</keyword>
<dbReference type="Gene3D" id="2.40.30.10">
    <property type="entry name" value="Translation factors"/>
    <property type="match status" value="1"/>
</dbReference>
<name>A0ABM1ZEI7_AEDAL</name>
<evidence type="ECO:0000259" key="5">
    <source>
        <dbReference type="Pfam" id="PF00175"/>
    </source>
</evidence>
<dbReference type="InterPro" id="IPR023173">
    <property type="entry name" value="NADPH_Cyt_P450_Rdtase_alpha"/>
</dbReference>
<dbReference type="EnsemblMetazoa" id="AALFPA23_017677.R25907">
    <property type="protein sequence ID" value="AALFPA23_017677.P25907"/>
    <property type="gene ID" value="AALFPA23_017677"/>
</dbReference>
<proteinExistence type="predicted"/>
<dbReference type="Gene3D" id="1.20.990.10">
    <property type="entry name" value="NADPH-cytochrome p450 Reductase, Chain A, domain 3"/>
    <property type="match status" value="1"/>
</dbReference>